<comment type="caution">
    <text evidence="1">The sequence shown here is derived from an EMBL/GenBank/DDBJ whole genome shotgun (WGS) entry which is preliminary data.</text>
</comment>
<sequence length="152" mass="16769">MSGSVLSAVEHDPSECPPFINYHTDCKAAAGLNRLFTALLNPIVAPQPSLAALEEKWIFRSTDGTLMEGTWFRFFGDRIVMFVKSRVLGTLVIFSAFDADGARMQDVAPWMVTAPYIDTGDLVDTIGEDRAWKILHSFLDNPLEGSVMKIGT</sequence>
<evidence type="ECO:0000313" key="1">
    <source>
        <dbReference type="EMBL" id="TEB21666.1"/>
    </source>
</evidence>
<dbReference type="Proteomes" id="UP000298030">
    <property type="component" value="Unassembled WGS sequence"/>
</dbReference>
<dbReference type="AlphaFoldDB" id="A0A4Y7SIG3"/>
<gene>
    <name evidence="1" type="ORF">FA13DRAFT_1741716</name>
</gene>
<keyword evidence="2" id="KW-1185">Reference proteome</keyword>
<organism evidence="1 2">
    <name type="scientific">Coprinellus micaceus</name>
    <name type="common">Glistening ink-cap mushroom</name>
    <name type="synonym">Coprinus micaceus</name>
    <dbReference type="NCBI Taxonomy" id="71717"/>
    <lineage>
        <taxon>Eukaryota</taxon>
        <taxon>Fungi</taxon>
        <taxon>Dikarya</taxon>
        <taxon>Basidiomycota</taxon>
        <taxon>Agaricomycotina</taxon>
        <taxon>Agaricomycetes</taxon>
        <taxon>Agaricomycetidae</taxon>
        <taxon>Agaricales</taxon>
        <taxon>Agaricineae</taxon>
        <taxon>Psathyrellaceae</taxon>
        <taxon>Coprinellus</taxon>
    </lineage>
</organism>
<reference evidence="1 2" key="1">
    <citation type="journal article" date="2019" name="Nat. Ecol. Evol.">
        <title>Megaphylogeny resolves global patterns of mushroom evolution.</title>
        <authorList>
            <person name="Varga T."/>
            <person name="Krizsan K."/>
            <person name="Foldi C."/>
            <person name="Dima B."/>
            <person name="Sanchez-Garcia M."/>
            <person name="Sanchez-Ramirez S."/>
            <person name="Szollosi G.J."/>
            <person name="Szarkandi J.G."/>
            <person name="Papp V."/>
            <person name="Albert L."/>
            <person name="Andreopoulos W."/>
            <person name="Angelini C."/>
            <person name="Antonin V."/>
            <person name="Barry K.W."/>
            <person name="Bougher N.L."/>
            <person name="Buchanan P."/>
            <person name="Buyck B."/>
            <person name="Bense V."/>
            <person name="Catcheside P."/>
            <person name="Chovatia M."/>
            <person name="Cooper J."/>
            <person name="Damon W."/>
            <person name="Desjardin D."/>
            <person name="Finy P."/>
            <person name="Geml J."/>
            <person name="Haridas S."/>
            <person name="Hughes K."/>
            <person name="Justo A."/>
            <person name="Karasinski D."/>
            <person name="Kautmanova I."/>
            <person name="Kiss B."/>
            <person name="Kocsube S."/>
            <person name="Kotiranta H."/>
            <person name="LaButti K.M."/>
            <person name="Lechner B.E."/>
            <person name="Liimatainen K."/>
            <person name="Lipzen A."/>
            <person name="Lukacs Z."/>
            <person name="Mihaltcheva S."/>
            <person name="Morgado L.N."/>
            <person name="Niskanen T."/>
            <person name="Noordeloos M.E."/>
            <person name="Ohm R.A."/>
            <person name="Ortiz-Santana B."/>
            <person name="Ovrebo C."/>
            <person name="Racz N."/>
            <person name="Riley R."/>
            <person name="Savchenko A."/>
            <person name="Shiryaev A."/>
            <person name="Soop K."/>
            <person name="Spirin V."/>
            <person name="Szebenyi C."/>
            <person name="Tomsovsky M."/>
            <person name="Tulloss R.E."/>
            <person name="Uehling J."/>
            <person name="Grigoriev I.V."/>
            <person name="Vagvolgyi C."/>
            <person name="Papp T."/>
            <person name="Martin F.M."/>
            <person name="Miettinen O."/>
            <person name="Hibbett D.S."/>
            <person name="Nagy L.G."/>
        </authorList>
    </citation>
    <scope>NUCLEOTIDE SEQUENCE [LARGE SCALE GENOMIC DNA]</scope>
    <source>
        <strain evidence="1 2">FP101781</strain>
    </source>
</reference>
<dbReference type="EMBL" id="QPFP01000105">
    <property type="protein sequence ID" value="TEB21666.1"/>
    <property type="molecule type" value="Genomic_DNA"/>
</dbReference>
<protein>
    <submittedName>
        <fullName evidence="1">Uncharacterized protein</fullName>
    </submittedName>
</protein>
<proteinExistence type="predicted"/>
<feature type="non-terminal residue" evidence="1">
    <location>
        <position position="152"/>
    </location>
</feature>
<name>A0A4Y7SIG3_COPMI</name>
<evidence type="ECO:0000313" key="2">
    <source>
        <dbReference type="Proteomes" id="UP000298030"/>
    </source>
</evidence>
<accession>A0A4Y7SIG3</accession>